<accession>A0ACB8RTC8</accession>
<organism evidence="1 2">
    <name type="scientific">Auriscalpium vulgare</name>
    <dbReference type="NCBI Taxonomy" id="40419"/>
    <lineage>
        <taxon>Eukaryota</taxon>
        <taxon>Fungi</taxon>
        <taxon>Dikarya</taxon>
        <taxon>Basidiomycota</taxon>
        <taxon>Agaricomycotina</taxon>
        <taxon>Agaricomycetes</taxon>
        <taxon>Russulales</taxon>
        <taxon>Auriscalpiaceae</taxon>
        <taxon>Auriscalpium</taxon>
    </lineage>
</organism>
<evidence type="ECO:0000313" key="2">
    <source>
        <dbReference type="Proteomes" id="UP000814033"/>
    </source>
</evidence>
<protein>
    <submittedName>
        <fullName evidence="1">Uncharacterized protein</fullName>
    </submittedName>
</protein>
<comment type="caution">
    <text evidence="1">The sequence shown here is derived from an EMBL/GenBank/DDBJ whole genome shotgun (WGS) entry which is preliminary data.</text>
</comment>
<sequence>MAIDVPLDVQILIIEWVFRSSQPASIDYTTLHACALVCRAWTPTAQRLLFRRISCIFSDDIHFFRLLVSTLSIRPHLATHVRYIRVAWPSYPPDYGDVCLRLLELCRHVEGISFFHRGHNNKPLSAESSARLRAIQLRPVFLEVLGLPIGKAVVNMFPGVRFLSFVHGDEHPLPSTLETLKTRMSARQCLSLSESLPVLRNLCLIIPRWSDKLLCQHFNAAGILPRLRSLEIKGEIPPQGILEQLTQLETLVVAVLAGQHASLPASLRHFGYHPWRDVTPGAHVELALDPLRVLPQLQLVTVTRGVDQHVRTALEGMCHNKGVEFARYETPLHFQQPQYIDWI</sequence>
<dbReference type="EMBL" id="MU275918">
    <property type="protein sequence ID" value="KAI0046763.1"/>
    <property type="molecule type" value="Genomic_DNA"/>
</dbReference>
<reference evidence="1" key="2">
    <citation type="journal article" date="2022" name="New Phytol.">
        <title>Evolutionary transition to the ectomycorrhizal habit in the genomes of a hyperdiverse lineage of mushroom-forming fungi.</title>
        <authorList>
            <person name="Looney B."/>
            <person name="Miyauchi S."/>
            <person name="Morin E."/>
            <person name="Drula E."/>
            <person name="Courty P.E."/>
            <person name="Kohler A."/>
            <person name="Kuo A."/>
            <person name="LaButti K."/>
            <person name="Pangilinan J."/>
            <person name="Lipzen A."/>
            <person name="Riley R."/>
            <person name="Andreopoulos W."/>
            <person name="He G."/>
            <person name="Johnson J."/>
            <person name="Nolan M."/>
            <person name="Tritt A."/>
            <person name="Barry K.W."/>
            <person name="Grigoriev I.V."/>
            <person name="Nagy L.G."/>
            <person name="Hibbett D."/>
            <person name="Henrissat B."/>
            <person name="Matheny P.B."/>
            <person name="Labbe J."/>
            <person name="Martin F.M."/>
        </authorList>
    </citation>
    <scope>NUCLEOTIDE SEQUENCE</scope>
    <source>
        <strain evidence="1">FP105234-sp</strain>
    </source>
</reference>
<proteinExistence type="predicted"/>
<dbReference type="Proteomes" id="UP000814033">
    <property type="component" value="Unassembled WGS sequence"/>
</dbReference>
<evidence type="ECO:0000313" key="1">
    <source>
        <dbReference type="EMBL" id="KAI0046763.1"/>
    </source>
</evidence>
<name>A0ACB8RTC8_9AGAM</name>
<keyword evidence="2" id="KW-1185">Reference proteome</keyword>
<gene>
    <name evidence="1" type="ORF">FA95DRAFT_1559784</name>
</gene>
<reference evidence="1" key="1">
    <citation type="submission" date="2021-02" db="EMBL/GenBank/DDBJ databases">
        <authorList>
            <consortium name="DOE Joint Genome Institute"/>
            <person name="Ahrendt S."/>
            <person name="Looney B.P."/>
            <person name="Miyauchi S."/>
            <person name="Morin E."/>
            <person name="Drula E."/>
            <person name="Courty P.E."/>
            <person name="Chicoki N."/>
            <person name="Fauchery L."/>
            <person name="Kohler A."/>
            <person name="Kuo A."/>
            <person name="Labutti K."/>
            <person name="Pangilinan J."/>
            <person name="Lipzen A."/>
            <person name="Riley R."/>
            <person name="Andreopoulos W."/>
            <person name="He G."/>
            <person name="Johnson J."/>
            <person name="Barry K.W."/>
            <person name="Grigoriev I.V."/>
            <person name="Nagy L."/>
            <person name="Hibbett D."/>
            <person name="Henrissat B."/>
            <person name="Matheny P.B."/>
            <person name="Labbe J."/>
            <person name="Martin F."/>
        </authorList>
    </citation>
    <scope>NUCLEOTIDE SEQUENCE</scope>
    <source>
        <strain evidence="1">FP105234-sp</strain>
    </source>
</reference>